<evidence type="ECO:0000313" key="10">
    <source>
        <dbReference type="EMBL" id="KAL3678683.1"/>
    </source>
</evidence>
<feature type="compositionally biased region" description="Pro residues" evidence="7">
    <location>
        <begin position="236"/>
        <end position="250"/>
    </location>
</feature>
<dbReference type="Pfam" id="PF02469">
    <property type="entry name" value="Fasciclin"/>
    <property type="match status" value="1"/>
</dbReference>
<keyword evidence="11" id="KW-1185">Reference proteome</keyword>
<dbReference type="GO" id="GO:0098552">
    <property type="term" value="C:side of membrane"/>
    <property type="evidence" value="ECO:0007669"/>
    <property type="project" value="UniProtKB-KW"/>
</dbReference>
<keyword evidence="3" id="KW-0325">Glycoprotein</keyword>
<keyword evidence="5" id="KW-0472">Membrane</keyword>
<feature type="chain" id="PRO_5044780228" description="FAS1 domain-containing protein" evidence="8">
    <location>
        <begin position="21"/>
        <end position="289"/>
    </location>
</feature>
<protein>
    <recommendedName>
        <fullName evidence="9">FAS1 domain-containing protein</fullName>
    </recommendedName>
</protein>
<dbReference type="Gene3D" id="2.30.180.10">
    <property type="entry name" value="FAS1 domain"/>
    <property type="match status" value="1"/>
</dbReference>
<evidence type="ECO:0000256" key="3">
    <source>
        <dbReference type="ARBA" id="ARBA00022622"/>
    </source>
</evidence>
<keyword evidence="6" id="KW-0449">Lipoprotein</keyword>
<gene>
    <name evidence="10" type="ORF">R1sor_021639</name>
</gene>
<proteinExistence type="predicted"/>
<dbReference type="GO" id="GO:0005886">
    <property type="term" value="C:plasma membrane"/>
    <property type="evidence" value="ECO:0007669"/>
    <property type="project" value="UniProtKB-SubCell"/>
</dbReference>
<reference evidence="10 11" key="1">
    <citation type="submission" date="2024-09" db="EMBL/GenBank/DDBJ databases">
        <title>Chromosome-scale assembly of Riccia sorocarpa.</title>
        <authorList>
            <person name="Paukszto L."/>
        </authorList>
    </citation>
    <scope>NUCLEOTIDE SEQUENCE [LARGE SCALE GENOMIC DNA]</scope>
    <source>
        <strain evidence="10">LP-2024</strain>
        <tissue evidence="10">Aerial parts of the thallus</tissue>
    </source>
</reference>
<evidence type="ECO:0000256" key="1">
    <source>
        <dbReference type="ARBA" id="ARBA00004609"/>
    </source>
</evidence>
<dbReference type="InterPro" id="IPR000782">
    <property type="entry name" value="FAS1_domain"/>
</dbReference>
<keyword evidence="4 8" id="KW-0732">Signal</keyword>
<evidence type="ECO:0000256" key="8">
    <source>
        <dbReference type="SAM" id="SignalP"/>
    </source>
</evidence>
<feature type="signal peptide" evidence="8">
    <location>
        <begin position="1"/>
        <end position="20"/>
    </location>
</feature>
<name>A0ABD3GID3_9MARC</name>
<evidence type="ECO:0000256" key="7">
    <source>
        <dbReference type="SAM" id="MobiDB-lite"/>
    </source>
</evidence>
<sequence>MGSLRAVPVLALLFIAAVSAQTTPFNITTLLAQFPDFSELNRLLSATNVSEEINSRQSLTLLALSNSVLSGFQTTLDVGDVLRYHVLLQFFSIDDLQALPENATGVTTLLQTTGRVQENAGELNIYNTPAGVVFGPTVLGSTSNASLVTNISRVNYDISVVQIDRVLIPAPLAPASEPTTAPASAPATSAPAPSSGTTPASAPAPASATVPAPATIPASGPAPASATTPASAPAPVAKPPAKPPVTPVEPPVTESAPAPEGSSPGGNGAGVIKGGIITVFASLVTVLFM</sequence>
<evidence type="ECO:0000256" key="6">
    <source>
        <dbReference type="ARBA" id="ARBA00023288"/>
    </source>
</evidence>
<dbReference type="PANTHER" id="PTHR32382">
    <property type="entry name" value="FASCICLIN-LIKE ARABINOGALACTAN PROTEIN"/>
    <property type="match status" value="1"/>
</dbReference>
<organism evidence="10 11">
    <name type="scientific">Riccia sorocarpa</name>
    <dbReference type="NCBI Taxonomy" id="122646"/>
    <lineage>
        <taxon>Eukaryota</taxon>
        <taxon>Viridiplantae</taxon>
        <taxon>Streptophyta</taxon>
        <taxon>Embryophyta</taxon>
        <taxon>Marchantiophyta</taxon>
        <taxon>Marchantiopsida</taxon>
        <taxon>Marchantiidae</taxon>
        <taxon>Marchantiales</taxon>
        <taxon>Ricciaceae</taxon>
        <taxon>Riccia</taxon>
    </lineage>
</organism>
<comment type="subcellular location">
    <subcellularLocation>
        <location evidence="1">Cell membrane</location>
        <topology evidence="1">Lipid-anchor</topology>
        <topology evidence="1">GPI-anchor</topology>
    </subcellularLocation>
</comment>
<comment type="caution">
    <text evidence="10">The sequence shown here is derived from an EMBL/GenBank/DDBJ whole genome shotgun (WGS) entry which is preliminary data.</text>
</comment>
<dbReference type="SUPFAM" id="SSF82153">
    <property type="entry name" value="FAS1 domain"/>
    <property type="match status" value="1"/>
</dbReference>
<feature type="domain" description="FAS1" evidence="9">
    <location>
        <begin position="24"/>
        <end position="167"/>
    </location>
</feature>
<dbReference type="PROSITE" id="PS50213">
    <property type="entry name" value="FAS1"/>
    <property type="match status" value="1"/>
</dbReference>
<feature type="compositionally biased region" description="Low complexity" evidence="7">
    <location>
        <begin position="175"/>
        <end position="235"/>
    </location>
</feature>
<evidence type="ECO:0000256" key="4">
    <source>
        <dbReference type="ARBA" id="ARBA00022729"/>
    </source>
</evidence>
<dbReference type="EMBL" id="JBJQOH010000007">
    <property type="protein sequence ID" value="KAL3678683.1"/>
    <property type="molecule type" value="Genomic_DNA"/>
</dbReference>
<evidence type="ECO:0000256" key="2">
    <source>
        <dbReference type="ARBA" id="ARBA00022475"/>
    </source>
</evidence>
<keyword evidence="2" id="KW-1003">Cell membrane</keyword>
<dbReference type="Proteomes" id="UP001633002">
    <property type="component" value="Unassembled WGS sequence"/>
</dbReference>
<dbReference type="InterPro" id="IPR036378">
    <property type="entry name" value="FAS1_dom_sf"/>
</dbReference>
<feature type="region of interest" description="Disordered" evidence="7">
    <location>
        <begin position="175"/>
        <end position="266"/>
    </location>
</feature>
<accession>A0ABD3GID3</accession>
<evidence type="ECO:0000256" key="5">
    <source>
        <dbReference type="ARBA" id="ARBA00023136"/>
    </source>
</evidence>
<evidence type="ECO:0000313" key="11">
    <source>
        <dbReference type="Proteomes" id="UP001633002"/>
    </source>
</evidence>
<dbReference type="AlphaFoldDB" id="A0ABD3GID3"/>
<dbReference type="InterPro" id="IPR033254">
    <property type="entry name" value="Plant_FLA"/>
</dbReference>
<keyword evidence="3" id="KW-0336">GPI-anchor</keyword>
<evidence type="ECO:0000259" key="9">
    <source>
        <dbReference type="PROSITE" id="PS50213"/>
    </source>
</evidence>
<dbReference type="PANTHER" id="PTHR32382:SF0">
    <property type="entry name" value="FASCICLIN-LIKE ARABINOGALACTAN PROTEIN 4"/>
    <property type="match status" value="1"/>
</dbReference>